<dbReference type="InterPro" id="IPR036390">
    <property type="entry name" value="WH_DNA-bd_sf"/>
</dbReference>
<comment type="similarity">
    <text evidence="1">Belongs to the LysR transcriptional regulatory family.</text>
</comment>
<keyword evidence="4" id="KW-0804">Transcription</keyword>
<dbReference type="SUPFAM" id="SSF46785">
    <property type="entry name" value="Winged helix' DNA-binding domain"/>
    <property type="match status" value="1"/>
</dbReference>
<name>A0A9D0ZUC3_9FIRM</name>
<dbReference type="PROSITE" id="PS50931">
    <property type="entry name" value="HTH_LYSR"/>
    <property type="match status" value="1"/>
</dbReference>
<evidence type="ECO:0000256" key="4">
    <source>
        <dbReference type="ARBA" id="ARBA00023163"/>
    </source>
</evidence>
<dbReference type="Pfam" id="PF03466">
    <property type="entry name" value="LysR_substrate"/>
    <property type="match status" value="1"/>
</dbReference>
<comment type="caution">
    <text evidence="6">The sequence shown here is derived from an EMBL/GenBank/DDBJ whole genome shotgun (WGS) entry which is preliminary data.</text>
</comment>
<proteinExistence type="inferred from homology"/>
<evidence type="ECO:0000256" key="2">
    <source>
        <dbReference type="ARBA" id="ARBA00023015"/>
    </source>
</evidence>
<dbReference type="Proteomes" id="UP000886886">
    <property type="component" value="Unassembled WGS sequence"/>
</dbReference>
<gene>
    <name evidence="6" type="ORF">IAB26_04165</name>
</gene>
<evidence type="ECO:0000313" key="7">
    <source>
        <dbReference type="Proteomes" id="UP000886886"/>
    </source>
</evidence>
<keyword evidence="2" id="KW-0805">Transcription regulation</keyword>
<dbReference type="GO" id="GO:0003700">
    <property type="term" value="F:DNA-binding transcription factor activity"/>
    <property type="evidence" value="ECO:0007669"/>
    <property type="project" value="InterPro"/>
</dbReference>
<dbReference type="GO" id="GO:0003677">
    <property type="term" value="F:DNA binding"/>
    <property type="evidence" value="ECO:0007669"/>
    <property type="project" value="UniProtKB-KW"/>
</dbReference>
<dbReference type="Gene3D" id="1.10.10.10">
    <property type="entry name" value="Winged helix-like DNA-binding domain superfamily/Winged helix DNA-binding domain"/>
    <property type="match status" value="1"/>
</dbReference>
<dbReference type="AlphaFoldDB" id="A0A9D0ZUC3"/>
<dbReference type="PANTHER" id="PTHR30346:SF28">
    <property type="entry name" value="HTH-TYPE TRANSCRIPTIONAL REGULATOR CYNR"/>
    <property type="match status" value="1"/>
</dbReference>
<reference evidence="6" key="2">
    <citation type="journal article" date="2021" name="PeerJ">
        <title>Extensive microbial diversity within the chicken gut microbiome revealed by metagenomics and culture.</title>
        <authorList>
            <person name="Gilroy R."/>
            <person name="Ravi A."/>
            <person name="Getino M."/>
            <person name="Pursley I."/>
            <person name="Horton D.L."/>
            <person name="Alikhan N.F."/>
            <person name="Baker D."/>
            <person name="Gharbi K."/>
            <person name="Hall N."/>
            <person name="Watson M."/>
            <person name="Adriaenssens E.M."/>
            <person name="Foster-Nyarko E."/>
            <person name="Jarju S."/>
            <person name="Secka A."/>
            <person name="Antonio M."/>
            <person name="Oren A."/>
            <person name="Chaudhuri R.R."/>
            <person name="La Ragione R."/>
            <person name="Hildebrand F."/>
            <person name="Pallen M.J."/>
        </authorList>
    </citation>
    <scope>NUCLEOTIDE SEQUENCE</scope>
    <source>
        <strain evidence="6">ChiSjej3B21-11622</strain>
    </source>
</reference>
<evidence type="ECO:0000313" key="6">
    <source>
        <dbReference type="EMBL" id="HIQ95738.1"/>
    </source>
</evidence>
<dbReference type="InterPro" id="IPR036388">
    <property type="entry name" value="WH-like_DNA-bd_sf"/>
</dbReference>
<evidence type="ECO:0000256" key="3">
    <source>
        <dbReference type="ARBA" id="ARBA00023125"/>
    </source>
</evidence>
<dbReference type="Pfam" id="PF00126">
    <property type="entry name" value="HTH_1"/>
    <property type="match status" value="1"/>
</dbReference>
<evidence type="ECO:0000259" key="5">
    <source>
        <dbReference type="PROSITE" id="PS50931"/>
    </source>
</evidence>
<protein>
    <submittedName>
        <fullName evidence="6">LysR family transcriptional regulator</fullName>
    </submittedName>
</protein>
<accession>A0A9D0ZUC3</accession>
<dbReference type="Gene3D" id="3.40.190.290">
    <property type="match status" value="1"/>
</dbReference>
<dbReference type="SUPFAM" id="SSF53850">
    <property type="entry name" value="Periplasmic binding protein-like II"/>
    <property type="match status" value="1"/>
</dbReference>
<dbReference type="InterPro" id="IPR000847">
    <property type="entry name" value="LysR_HTH_N"/>
</dbReference>
<dbReference type="PANTHER" id="PTHR30346">
    <property type="entry name" value="TRANSCRIPTIONAL DUAL REGULATOR HCAR-RELATED"/>
    <property type="match status" value="1"/>
</dbReference>
<dbReference type="FunFam" id="1.10.10.10:FF:000001">
    <property type="entry name" value="LysR family transcriptional regulator"/>
    <property type="match status" value="1"/>
</dbReference>
<organism evidence="6 7">
    <name type="scientific">Candidatus Limivivens merdigallinarum</name>
    <dbReference type="NCBI Taxonomy" id="2840859"/>
    <lineage>
        <taxon>Bacteria</taxon>
        <taxon>Bacillati</taxon>
        <taxon>Bacillota</taxon>
        <taxon>Clostridia</taxon>
        <taxon>Lachnospirales</taxon>
        <taxon>Lachnospiraceae</taxon>
        <taxon>Lachnospiraceae incertae sedis</taxon>
        <taxon>Candidatus Limivivens</taxon>
    </lineage>
</organism>
<sequence length="307" mass="34905">MNLFYLRYFVTLAHVQHYTKAAEQLCITQPSLSHAIMQLEKELGVPLFEKNGRNTALTPFGREFLRCAEHTLSVLDEGVEALKRSARGEGLIRLGFLRTLGVDFIPTMAADFLKEHPTEDLRFTFHTGMSSQLIEGLKTRQFDLVFCSSPTPEDRLAAVPVGGQRLVLIVPKGHPLADKKSIRLQETLPHPQIGFSRDSGMRQVVEEMFHKIGAQPELAYETEEDQVIAGLVARGFGIAVVPYMELLEKLDLSVLKIQEPQWERKFYMIHDPKAYMPPVVRRFQEYVLQKTGKWAELSIQRTDDAVL</sequence>
<evidence type="ECO:0000256" key="1">
    <source>
        <dbReference type="ARBA" id="ARBA00009437"/>
    </source>
</evidence>
<feature type="domain" description="HTH lysR-type" evidence="5">
    <location>
        <begin position="1"/>
        <end position="58"/>
    </location>
</feature>
<keyword evidence="3" id="KW-0238">DNA-binding</keyword>
<dbReference type="InterPro" id="IPR005119">
    <property type="entry name" value="LysR_subst-bd"/>
</dbReference>
<dbReference type="PRINTS" id="PR00039">
    <property type="entry name" value="HTHLYSR"/>
</dbReference>
<dbReference type="EMBL" id="DVFT01000057">
    <property type="protein sequence ID" value="HIQ95738.1"/>
    <property type="molecule type" value="Genomic_DNA"/>
</dbReference>
<dbReference type="GO" id="GO:0032993">
    <property type="term" value="C:protein-DNA complex"/>
    <property type="evidence" value="ECO:0007669"/>
    <property type="project" value="TreeGrafter"/>
</dbReference>
<dbReference type="CDD" id="cd08434">
    <property type="entry name" value="PBP2_GltC_like"/>
    <property type="match status" value="1"/>
</dbReference>
<reference evidence="6" key="1">
    <citation type="submission" date="2020-10" db="EMBL/GenBank/DDBJ databases">
        <authorList>
            <person name="Gilroy R."/>
        </authorList>
    </citation>
    <scope>NUCLEOTIDE SEQUENCE</scope>
    <source>
        <strain evidence="6">ChiSjej3B21-11622</strain>
    </source>
</reference>